<keyword evidence="2" id="KW-1185">Reference proteome</keyword>
<organism evidence="1 2">
    <name type="scientific">Inconstantimicrobium mannanitabidum</name>
    <dbReference type="NCBI Taxonomy" id="1604901"/>
    <lineage>
        <taxon>Bacteria</taxon>
        <taxon>Bacillati</taxon>
        <taxon>Bacillota</taxon>
        <taxon>Clostridia</taxon>
        <taxon>Eubacteriales</taxon>
        <taxon>Clostridiaceae</taxon>
        <taxon>Inconstantimicrobium</taxon>
    </lineage>
</organism>
<comment type="caution">
    <text evidence="1">The sequence shown here is derived from an EMBL/GenBank/DDBJ whole genome shotgun (WGS) entry which is preliminary data.</text>
</comment>
<reference evidence="1" key="1">
    <citation type="journal article" date="2025" name="Int. J. Syst. Evol. Microbiol.">
        <title>Inconstantimicrobium mannanitabidum sp. nov., a novel member of the family Clostridiaceae isolated from anoxic soil under the treatment of reductive soil disinfestation.</title>
        <authorList>
            <person name="Ueki A."/>
            <person name="Tonouchi A."/>
            <person name="Honma S."/>
            <person name="Kaku N."/>
            <person name="Ueki K."/>
        </authorList>
    </citation>
    <scope>NUCLEOTIDE SEQUENCE</scope>
    <source>
        <strain evidence="1">TW13</strain>
    </source>
</reference>
<protein>
    <submittedName>
        <fullName evidence="1">TetR family transcriptional regulator</fullName>
    </submittedName>
</protein>
<dbReference type="EMBL" id="BROD01000001">
    <property type="protein sequence ID" value="GKX68201.1"/>
    <property type="molecule type" value="Genomic_DNA"/>
</dbReference>
<name>A0ACB5RGI2_9CLOT</name>
<dbReference type="Proteomes" id="UP001058074">
    <property type="component" value="Unassembled WGS sequence"/>
</dbReference>
<proteinExistence type="predicted"/>
<accession>A0ACB5RGI2</accession>
<gene>
    <name evidence="1" type="ORF">rsdtw13_34590</name>
</gene>
<evidence type="ECO:0000313" key="1">
    <source>
        <dbReference type="EMBL" id="GKX68201.1"/>
    </source>
</evidence>
<evidence type="ECO:0000313" key="2">
    <source>
        <dbReference type="Proteomes" id="UP001058074"/>
    </source>
</evidence>
<sequence>MQYLKDEVRDKIRKEAIKEFRTVGYKGASIRTIASNSNTSVGNLYKYFDSKEALYEDIIGSVYNRLMNYINQFHEVELNDKACNVFYKLTEEVTGIFKESSLEIAILLNKSQGSKYENCKNTFIDFVTKIVTDIMCYHLSTQGKVLQDNFLIYLLANNLVESISIIVDQKNDGEEVRSLILSIIDILYKDIEKKLNV</sequence>